<sequence>MEVGNDGVLRKTQKRKSHEMCEDEISRLDEMNQDVLERVLSFLPTSSFYRLTSVCKRWKSVAESATFKLACSVVPHRDPWFLMIDSHPNLIHQPIIFDTTDKNWKKLNHAPPVHLHQNHHSHGGDFIPVAASGGLICFHSLENNEFIIANPVSSTRRHVKPPCATPQPPIRAIAMKSDSKAFKLVLLSGDLPNLTFRQYNSGADQWGEEITLTRKINGPVEFESDQTNDDDCTQYFLTKCGDVVSADIQRSASKQYSSVFTVKSGEEIVHFLSSSGTVVECNLTRNSFFEYPRLLPVFSEYSIDLIECNGEMYVVLLSEFLESATLRVWKWNERVESWRQVAAMPPWMSHNFYGKKVDINCSGAGQQILVCVNSPEICSYVMCDLGANEWVELPQCYMDDGVKEFVCGLSFEPRIEALNM</sequence>
<dbReference type="PROSITE" id="PS50181">
    <property type="entry name" value="FBOX"/>
    <property type="match status" value="1"/>
</dbReference>
<dbReference type="InterPro" id="IPR001810">
    <property type="entry name" value="F-box_dom"/>
</dbReference>
<dbReference type="InterPro" id="IPR036047">
    <property type="entry name" value="F-box-like_dom_sf"/>
</dbReference>
<evidence type="ECO:0000313" key="2">
    <source>
        <dbReference type="EMBL" id="KAG8375448.1"/>
    </source>
</evidence>
<keyword evidence="3" id="KW-1185">Reference proteome</keyword>
<organism evidence="2 3">
    <name type="scientific">Buddleja alternifolia</name>
    <dbReference type="NCBI Taxonomy" id="168488"/>
    <lineage>
        <taxon>Eukaryota</taxon>
        <taxon>Viridiplantae</taxon>
        <taxon>Streptophyta</taxon>
        <taxon>Embryophyta</taxon>
        <taxon>Tracheophyta</taxon>
        <taxon>Spermatophyta</taxon>
        <taxon>Magnoliopsida</taxon>
        <taxon>eudicotyledons</taxon>
        <taxon>Gunneridae</taxon>
        <taxon>Pentapetalae</taxon>
        <taxon>asterids</taxon>
        <taxon>lamiids</taxon>
        <taxon>Lamiales</taxon>
        <taxon>Scrophulariaceae</taxon>
        <taxon>Buddlejeae</taxon>
        <taxon>Buddleja</taxon>
    </lineage>
</organism>
<reference evidence="2" key="1">
    <citation type="submission" date="2019-10" db="EMBL/GenBank/DDBJ databases">
        <authorList>
            <person name="Zhang R."/>
            <person name="Pan Y."/>
            <person name="Wang J."/>
            <person name="Ma R."/>
            <person name="Yu S."/>
        </authorList>
    </citation>
    <scope>NUCLEOTIDE SEQUENCE</scope>
    <source>
        <strain evidence="2">LA-IB0</strain>
        <tissue evidence="2">Leaf</tissue>
    </source>
</reference>
<evidence type="ECO:0000259" key="1">
    <source>
        <dbReference type="PROSITE" id="PS50181"/>
    </source>
</evidence>
<dbReference type="EMBL" id="WHWC01000010">
    <property type="protein sequence ID" value="KAG8375448.1"/>
    <property type="molecule type" value="Genomic_DNA"/>
</dbReference>
<dbReference type="SUPFAM" id="SSF81383">
    <property type="entry name" value="F-box domain"/>
    <property type="match status" value="1"/>
</dbReference>
<dbReference type="Proteomes" id="UP000826271">
    <property type="component" value="Unassembled WGS sequence"/>
</dbReference>
<name>A0AAV6WYN6_9LAMI</name>
<gene>
    <name evidence="2" type="ORF">BUALT_Bualt10G0101000</name>
</gene>
<accession>A0AAV6WYN6</accession>
<dbReference type="SMART" id="SM00256">
    <property type="entry name" value="FBOX"/>
    <property type="match status" value="1"/>
</dbReference>
<dbReference type="InterPro" id="IPR050796">
    <property type="entry name" value="SCF_F-box_component"/>
</dbReference>
<dbReference type="PANTHER" id="PTHR31672">
    <property type="entry name" value="BNACNNG10540D PROTEIN"/>
    <property type="match status" value="1"/>
</dbReference>
<feature type="domain" description="F-box" evidence="1">
    <location>
        <begin position="25"/>
        <end position="70"/>
    </location>
</feature>
<proteinExistence type="predicted"/>
<dbReference type="AlphaFoldDB" id="A0AAV6WYN6"/>
<dbReference type="PANTHER" id="PTHR31672:SF7">
    <property type="entry name" value="F-BOX DOMAIN-CONTAINING PROTEIN"/>
    <property type="match status" value="1"/>
</dbReference>
<evidence type="ECO:0000313" key="3">
    <source>
        <dbReference type="Proteomes" id="UP000826271"/>
    </source>
</evidence>
<protein>
    <recommendedName>
        <fullName evidence="1">F-box domain-containing protein</fullName>
    </recommendedName>
</protein>
<comment type="caution">
    <text evidence="2">The sequence shown here is derived from an EMBL/GenBank/DDBJ whole genome shotgun (WGS) entry which is preliminary data.</text>
</comment>
<dbReference type="Gene3D" id="1.20.1280.50">
    <property type="match status" value="1"/>
</dbReference>
<dbReference type="Pfam" id="PF00646">
    <property type="entry name" value="F-box"/>
    <property type="match status" value="1"/>
</dbReference>